<dbReference type="EMBL" id="CATOUU010000906">
    <property type="protein sequence ID" value="CAI9958638.1"/>
    <property type="molecule type" value="Genomic_DNA"/>
</dbReference>
<evidence type="ECO:0000313" key="1">
    <source>
        <dbReference type="EMBL" id="CAI9958638.1"/>
    </source>
</evidence>
<evidence type="ECO:0000313" key="2">
    <source>
        <dbReference type="EMBL" id="CAL6010599.1"/>
    </source>
</evidence>
<name>A0AA86QS46_9EUKA</name>
<evidence type="ECO:0000313" key="3">
    <source>
        <dbReference type="Proteomes" id="UP001642409"/>
    </source>
</evidence>
<keyword evidence="3" id="KW-1185">Reference proteome</keyword>
<organism evidence="1">
    <name type="scientific">Hexamita inflata</name>
    <dbReference type="NCBI Taxonomy" id="28002"/>
    <lineage>
        <taxon>Eukaryota</taxon>
        <taxon>Metamonada</taxon>
        <taxon>Diplomonadida</taxon>
        <taxon>Hexamitidae</taxon>
        <taxon>Hexamitinae</taxon>
        <taxon>Hexamita</taxon>
    </lineage>
</organism>
<reference evidence="1" key="1">
    <citation type="submission" date="2023-06" db="EMBL/GenBank/DDBJ databases">
        <authorList>
            <person name="Kurt Z."/>
        </authorList>
    </citation>
    <scope>NUCLEOTIDE SEQUENCE</scope>
</reference>
<dbReference type="Proteomes" id="UP001642409">
    <property type="component" value="Unassembled WGS sequence"/>
</dbReference>
<proteinExistence type="predicted"/>
<accession>A0AA86QS46</accession>
<reference evidence="2 3" key="2">
    <citation type="submission" date="2024-07" db="EMBL/GenBank/DDBJ databases">
        <authorList>
            <person name="Akdeniz Z."/>
        </authorList>
    </citation>
    <scope>NUCLEOTIDE SEQUENCE [LARGE SCALE GENOMIC DNA]</scope>
</reference>
<comment type="caution">
    <text evidence="1">The sequence shown here is derived from an EMBL/GenBank/DDBJ whole genome shotgun (WGS) entry which is preliminary data.</text>
</comment>
<sequence>MMGSFGCVSRSSQFGQIGCRKQNFPIQSADCSCLTVLQMQRYLKASGKKLKEQGVHQRDCACNIVADEVEITDSHISDFHCFQVNKLILGQTRNITSFP</sequence>
<dbReference type="EMBL" id="CAXDID020000061">
    <property type="protein sequence ID" value="CAL6010599.1"/>
    <property type="molecule type" value="Genomic_DNA"/>
</dbReference>
<protein>
    <submittedName>
        <fullName evidence="2">Hypothetical_protein</fullName>
    </submittedName>
</protein>
<dbReference type="AlphaFoldDB" id="A0AA86QS46"/>
<gene>
    <name evidence="2" type="ORF">HINF_LOCUS22167</name>
    <name evidence="1" type="ORF">HINF_LOCUS46283</name>
</gene>